<sequence>MVDAARSTGLASAPVHIETNGYVLRSLTPADVTPRFVEWLNGPGMLAGLNLAALNFDLEGLRRFVAGFDGLHNHFIGIFDRENGLLVGFYTIDVDLTHKVGNITTGIGETAYHGRGVLLATIDALLDHFYAYRDVEKMTGRILARNVRMIFNFQNDARFKFEAKLRRECRAADGTRLDVLIFASHKDG</sequence>
<dbReference type="SUPFAM" id="SSF55729">
    <property type="entry name" value="Acyl-CoA N-acyltransferases (Nat)"/>
    <property type="match status" value="1"/>
</dbReference>
<dbReference type="AlphaFoldDB" id="A0A1S1H7X5"/>
<evidence type="ECO:0000313" key="2">
    <source>
        <dbReference type="Proteomes" id="UP000179467"/>
    </source>
</evidence>
<evidence type="ECO:0008006" key="3">
    <source>
        <dbReference type="Google" id="ProtNLM"/>
    </source>
</evidence>
<proteinExistence type="predicted"/>
<comment type="caution">
    <text evidence="1">The sequence shown here is derived from an EMBL/GenBank/DDBJ whole genome shotgun (WGS) entry which is preliminary data.</text>
</comment>
<accession>A0A1S1H7X5</accession>
<dbReference type="EMBL" id="MIPT01000001">
    <property type="protein sequence ID" value="OHT18194.1"/>
    <property type="molecule type" value="Genomic_DNA"/>
</dbReference>
<dbReference type="OrthoDB" id="8885132at2"/>
<organism evidence="1 2">
    <name type="scientific">Edaphosphingomonas haloaromaticamans</name>
    <dbReference type="NCBI Taxonomy" id="653954"/>
    <lineage>
        <taxon>Bacteria</taxon>
        <taxon>Pseudomonadati</taxon>
        <taxon>Pseudomonadota</taxon>
        <taxon>Alphaproteobacteria</taxon>
        <taxon>Sphingomonadales</taxon>
        <taxon>Rhizorhabdaceae</taxon>
        <taxon>Edaphosphingomonas</taxon>
    </lineage>
</organism>
<dbReference type="RefSeq" id="WP_070931726.1">
    <property type="nucleotide sequence ID" value="NZ_MIPT01000001.1"/>
</dbReference>
<keyword evidence="2" id="KW-1185">Reference proteome</keyword>
<dbReference type="InterPro" id="IPR016181">
    <property type="entry name" value="Acyl_CoA_acyltransferase"/>
</dbReference>
<dbReference type="Proteomes" id="UP000179467">
    <property type="component" value="Unassembled WGS sequence"/>
</dbReference>
<protein>
    <recommendedName>
        <fullName evidence="3">N-acetyltransferase domain-containing protein</fullName>
    </recommendedName>
</protein>
<name>A0A1S1H7X5_9SPHN</name>
<evidence type="ECO:0000313" key="1">
    <source>
        <dbReference type="EMBL" id="OHT18194.1"/>
    </source>
</evidence>
<dbReference type="Gene3D" id="3.40.630.30">
    <property type="match status" value="1"/>
</dbReference>
<reference evidence="1 2" key="1">
    <citation type="submission" date="2016-09" db="EMBL/GenBank/DDBJ databases">
        <title>Metabolic pathway, cell adaptation mechanisms and a novel monoxygenase revealed through proteogenomic-transcription analysis of a Sphingomonas haloaromaticamans strain degrading the fungicide ortho-phenylphenol.</title>
        <authorList>
            <person name="Perruchon C."/>
            <person name="Papadopoulou E.S."/>
            <person name="Rousidou C."/>
            <person name="Vasileiadis S."/>
            <person name="Tanou G."/>
            <person name="Amoutzias G."/>
            <person name="Molassiotis A."/>
            <person name="Karpouzas D.G."/>
        </authorList>
    </citation>
    <scope>NUCLEOTIDE SEQUENCE [LARGE SCALE GENOMIC DNA]</scope>
    <source>
        <strain evidence="1 2">P3</strain>
    </source>
</reference>
<gene>
    <name evidence="1" type="ORF">BHE75_00163</name>
</gene>